<dbReference type="InterPro" id="IPR007421">
    <property type="entry name" value="Schlafen_AlbA_2_dom"/>
</dbReference>
<organism evidence="2">
    <name type="scientific">marine sediment metagenome</name>
    <dbReference type="NCBI Taxonomy" id="412755"/>
    <lineage>
        <taxon>unclassified sequences</taxon>
        <taxon>metagenomes</taxon>
        <taxon>ecological metagenomes</taxon>
    </lineage>
</organism>
<accession>X1M7L5</accession>
<dbReference type="InterPro" id="IPR038461">
    <property type="entry name" value="Schlafen_AlbA_2_dom_sf"/>
</dbReference>
<dbReference type="PANTHER" id="PTHR30595:SF6">
    <property type="entry name" value="SCHLAFEN ALBA-2 DOMAIN-CONTAINING PROTEIN"/>
    <property type="match status" value="1"/>
</dbReference>
<feature type="domain" description="Schlafen AlbA-2" evidence="1">
    <location>
        <begin position="25"/>
        <end position="137"/>
    </location>
</feature>
<dbReference type="PANTHER" id="PTHR30595">
    <property type="entry name" value="GLPR-RELATED TRANSCRIPTIONAL REPRESSOR"/>
    <property type="match status" value="1"/>
</dbReference>
<reference evidence="2" key="1">
    <citation type="journal article" date="2014" name="Front. Microbiol.">
        <title>High frequency of phylogenetically diverse reductive dehalogenase-homologous genes in deep subseafloor sedimentary metagenomes.</title>
        <authorList>
            <person name="Kawai M."/>
            <person name="Futagami T."/>
            <person name="Toyoda A."/>
            <person name="Takaki Y."/>
            <person name="Nishi S."/>
            <person name="Hori S."/>
            <person name="Arai W."/>
            <person name="Tsubouchi T."/>
            <person name="Morono Y."/>
            <person name="Uchiyama I."/>
            <person name="Ito T."/>
            <person name="Fujiyama A."/>
            <person name="Inagaki F."/>
            <person name="Takami H."/>
        </authorList>
    </citation>
    <scope>NUCLEOTIDE SEQUENCE</scope>
    <source>
        <strain evidence="2">Expedition CK06-06</strain>
    </source>
</reference>
<dbReference type="EMBL" id="BARV01008977">
    <property type="protein sequence ID" value="GAI10680.1"/>
    <property type="molecule type" value="Genomic_DNA"/>
</dbReference>
<dbReference type="Pfam" id="PF04326">
    <property type="entry name" value="SLFN_AlbA_2"/>
    <property type="match status" value="1"/>
</dbReference>
<evidence type="ECO:0000259" key="1">
    <source>
        <dbReference type="Pfam" id="PF04326"/>
    </source>
</evidence>
<sequence length="159" mass="18281">MLFTKEITKITFEDVVSFCNQQIPESINLDYKKEFPTDLEKTISAFANTMGGLVIIGVEDKDSKPKLPVKGLKYQEGLRERVNSIILANIYPPVFPEIQVCDQVRKRTFIIIRIPQSNMTPHYIRHRTKIYIRTDDIIHPEKLAPAEIVFSKSVGNSFL</sequence>
<protein>
    <recommendedName>
        <fullName evidence="1">Schlafen AlbA-2 domain-containing protein</fullName>
    </recommendedName>
</protein>
<comment type="caution">
    <text evidence="2">The sequence shown here is derived from an EMBL/GenBank/DDBJ whole genome shotgun (WGS) entry which is preliminary data.</text>
</comment>
<name>X1M7L5_9ZZZZ</name>
<proteinExistence type="predicted"/>
<dbReference type="Gene3D" id="3.30.950.30">
    <property type="entry name" value="Schlafen, AAA domain"/>
    <property type="match status" value="1"/>
</dbReference>
<evidence type="ECO:0000313" key="2">
    <source>
        <dbReference type="EMBL" id="GAI10680.1"/>
    </source>
</evidence>
<dbReference type="AlphaFoldDB" id="X1M7L5"/>
<gene>
    <name evidence="2" type="ORF">S06H3_17876</name>
</gene>